<keyword evidence="1" id="KW-0238">DNA-binding</keyword>
<dbReference type="PANTHER" id="PTHR36924:SF1">
    <property type="entry name" value="ANTITOXIN HIGA-1"/>
    <property type="match status" value="1"/>
</dbReference>
<name>A0A3B1CY09_9ZZZZ</name>
<evidence type="ECO:0000256" key="1">
    <source>
        <dbReference type="ARBA" id="ARBA00023125"/>
    </source>
</evidence>
<dbReference type="SUPFAM" id="SSF47413">
    <property type="entry name" value="lambda repressor-like DNA-binding domains"/>
    <property type="match status" value="1"/>
</dbReference>
<feature type="domain" description="HTH cro/C1-type" evidence="2">
    <location>
        <begin position="16"/>
        <end position="70"/>
    </location>
</feature>
<evidence type="ECO:0000259" key="2">
    <source>
        <dbReference type="PROSITE" id="PS50943"/>
    </source>
</evidence>
<sequence length="99" mass="11509">MFMLKREPIHPGKILLEDLMKPLGITQKELARELKTSFRTVNEIVNGKRAVSPDMALRLSKYFGMSADFWLNAQKNYDLQKAWQKNKDIIKEITTRKAA</sequence>
<dbReference type="CDD" id="cd00093">
    <property type="entry name" value="HTH_XRE"/>
    <property type="match status" value="1"/>
</dbReference>
<proteinExistence type="predicted"/>
<accession>A0A3B1CY09</accession>
<dbReference type="GO" id="GO:0003677">
    <property type="term" value="F:DNA binding"/>
    <property type="evidence" value="ECO:0007669"/>
    <property type="project" value="UniProtKB-KW"/>
</dbReference>
<dbReference type="AlphaFoldDB" id="A0A3B1CY09"/>
<protein>
    <submittedName>
        <fullName evidence="3">Antitoxin HigA</fullName>
    </submittedName>
</protein>
<dbReference type="PANTHER" id="PTHR36924">
    <property type="entry name" value="ANTITOXIN HIGA-1"/>
    <property type="match status" value="1"/>
</dbReference>
<dbReference type="InterPro" id="IPR010982">
    <property type="entry name" value="Lambda_DNA-bd_dom_sf"/>
</dbReference>
<dbReference type="NCBIfam" id="TIGR02607">
    <property type="entry name" value="antidote_HigA"/>
    <property type="match status" value="1"/>
</dbReference>
<gene>
    <name evidence="3" type="ORF">MNBD_NITROSPIRAE03-616</name>
</gene>
<dbReference type="Gene3D" id="1.10.260.40">
    <property type="entry name" value="lambda repressor-like DNA-binding domains"/>
    <property type="match status" value="1"/>
</dbReference>
<dbReference type="Pfam" id="PF01381">
    <property type="entry name" value="HTH_3"/>
    <property type="match status" value="1"/>
</dbReference>
<organism evidence="3">
    <name type="scientific">hydrothermal vent metagenome</name>
    <dbReference type="NCBI Taxonomy" id="652676"/>
    <lineage>
        <taxon>unclassified sequences</taxon>
        <taxon>metagenomes</taxon>
        <taxon>ecological metagenomes</taxon>
    </lineage>
</organism>
<dbReference type="InterPro" id="IPR013430">
    <property type="entry name" value="Toxin_antidote_HigA"/>
</dbReference>
<dbReference type="PROSITE" id="PS50943">
    <property type="entry name" value="HTH_CROC1"/>
    <property type="match status" value="1"/>
</dbReference>
<evidence type="ECO:0000313" key="3">
    <source>
        <dbReference type="EMBL" id="VAX34779.1"/>
    </source>
</evidence>
<dbReference type="InterPro" id="IPR001387">
    <property type="entry name" value="Cro/C1-type_HTH"/>
</dbReference>
<reference evidence="3" key="1">
    <citation type="submission" date="2018-06" db="EMBL/GenBank/DDBJ databases">
        <authorList>
            <person name="Zhirakovskaya E."/>
        </authorList>
    </citation>
    <scope>NUCLEOTIDE SEQUENCE</scope>
</reference>
<dbReference type="SMART" id="SM00530">
    <property type="entry name" value="HTH_XRE"/>
    <property type="match status" value="1"/>
</dbReference>
<dbReference type="EMBL" id="UOGI01000392">
    <property type="protein sequence ID" value="VAX34779.1"/>
    <property type="molecule type" value="Genomic_DNA"/>
</dbReference>